<evidence type="ECO:0000256" key="4">
    <source>
        <dbReference type="SAM" id="Phobius"/>
    </source>
</evidence>
<evidence type="ECO:0000259" key="6">
    <source>
        <dbReference type="Pfam" id="PF24517"/>
    </source>
</evidence>
<feature type="chain" id="PRO_5040887810" evidence="5">
    <location>
        <begin position="18"/>
        <end position="218"/>
    </location>
</feature>
<comment type="subcellular location">
    <subcellularLocation>
        <location evidence="1">Secreted</location>
    </subcellularLocation>
</comment>
<dbReference type="AlphaFoldDB" id="A0A9X2L7H5"/>
<keyword evidence="3 5" id="KW-0732">Signal</keyword>
<dbReference type="Proteomes" id="UP001142610">
    <property type="component" value="Unassembled WGS sequence"/>
</dbReference>
<comment type="caution">
    <text evidence="7">The sequence shown here is derived from an EMBL/GenBank/DDBJ whole genome shotgun (WGS) entry which is preliminary data.</text>
</comment>
<dbReference type="EMBL" id="JANIBC010000002">
    <property type="protein sequence ID" value="MCQ8184510.1"/>
    <property type="molecule type" value="Genomic_DNA"/>
</dbReference>
<name>A0A9X2L7H5_9PROT</name>
<feature type="signal peptide" evidence="5">
    <location>
        <begin position="1"/>
        <end position="17"/>
    </location>
</feature>
<protein>
    <submittedName>
        <fullName evidence="7">DNRLRE domain-containing protein</fullName>
    </submittedName>
</protein>
<keyword evidence="8" id="KW-1185">Reference proteome</keyword>
<dbReference type="GO" id="GO:0005576">
    <property type="term" value="C:extracellular region"/>
    <property type="evidence" value="ECO:0007669"/>
    <property type="project" value="UniProtKB-SubCell"/>
</dbReference>
<evidence type="ECO:0000256" key="2">
    <source>
        <dbReference type="ARBA" id="ARBA00022525"/>
    </source>
</evidence>
<organism evidence="7 8">
    <name type="scientific">Parvularcula maris</name>
    <dbReference type="NCBI Taxonomy" id="2965077"/>
    <lineage>
        <taxon>Bacteria</taxon>
        <taxon>Pseudomonadati</taxon>
        <taxon>Pseudomonadota</taxon>
        <taxon>Alphaproteobacteria</taxon>
        <taxon>Parvularculales</taxon>
        <taxon>Parvularculaceae</taxon>
        <taxon>Parvularcula</taxon>
    </lineage>
</organism>
<evidence type="ECO:0000313" key="8">
    <source>
        <dbReference type="Proteomes" id="UP001142610"/>
    </source>
</evidence>
<dbReference type="NCBIfam" id="NF033679">
    <property type="entry name" value="DNRLRE_dom"/>
    <property type="match status" value="1"/>
</dbReference>
<sequence length="218" mass="22625">MIALAVSAVAALGAANAAVVIGADADTFVRNGSDSDENYGSLQNLLVKRQGAPNFEREAFVRFDLSNFSGSFIGAVLGLTQTNDNDQQIRVFGLNDGRDGWDESTVTWDSSGALRDRSLATDLGTIDLTQGGTGDALTLSGTALETFLANNIGMDGLVTFLLVSTRGSDTQPAIVRARENILGGGPTLALDGTVPVPAAALLFAPVAGIAALRRRRAK</sequence>
<evidence type="ECO:0000313" key="7">
    <source>
        <dbReference type="EMBL" id="MCQ8184510.1"/>
    </source>
</evidence>
<reference evidence="7" key="1">
    <citation type="submission" date="2022-07" db="EMBL/GenBank/DDBJ databases">
        <title>Parvularcula maris sp. nov., an algicidal bacterium isolated from seawater.</title>
        <authorList>
            <person name="Li F."/>
        </authorList>
    </citation>
    <scope>NUCLEOTIDE SEQUENCE</scope>
    <source>
        <strain evidence="7">BGMRC 0090</strain>
    </source>
</reference>
<dbReference type="RefSeq" id="WP_256618338.1">
    <property type="nucleotide sequence ID" value="NZ_JANIBC010000002.1"/>
</dbReference>
<gene>
    <name evidence="7" type="ORF">NOG11_03835</name>
</gene>
<evidence type="ECO:0000256" key="5">
    <source>
        <dbReference type="SAM" id="SignalP"/>
    </source>
</evidence>
<evidence type="ECO:0000256" key="1">
    <source>
        <dbReference type="ARBA" id="ARBA00004613"/>
    </source>
</evidence>
<proteinExistence type="predicted"/>
<dbReference type="InterPro" id="IPR055372">
    <property type="entry name" value="CBM96"/>
</dbReference>
<feature type="transmembrane region" description="Helical" evidence="4">
    <location>
        <begin position="194"/>
        <end position="212"/>
    </location>
</feature>
<keyword evidence="4" id="KW-0472">Membrane</keyword>
<accession>A0A9X2L7H5</accession>
<keyword evidence="4" id="KW-0812">Transmembrane</keyword>
<keyword evidence="4" id="KW-1133">Transmembrane helix</keyword>
<keyword evidence="2" id="KW-0964">Secreted</keyword>
<dbReference type="Pfam" id="PF24517">
    <property type="entry name" value="CBM96"/>
    <property type="match status" value="1"/>
</dbReference>
<evidence type="ECO:0000256" key="3">
    <source>
        <dbReference type="ARBA" id="ARBA00022729"/>
    </source>
</evidence>
<feature type="domain" description="Carbohydrate-binding module family 96" evidence="6">
    <location>
        <begin position="21"/>
        <end position="120"/>
    </location>
</feature>